<dbReference type="Gene3D" id="1.10.3470.10">
    <property type="entry name" value="ABC transporter involved in vitamin B12 uptake, BtuC"/>
    <property type="match status" value="1"/>
</dbReference>
<evidence type="ECO:0000256" key="7">
    <source>
        <dbReference type="ARBA" id="ARBA00023136"/>
    </source>
</evidence>
<feature type="transmembrane region" description="Helical" evidence="8">
    <location>
        <begin position="240"/>
        <end position="267"/>
    </location>
</feature>
<dbReference type="FunFam" id="1.10.3470.10:FF:000001">
    <property type="entry name" value="Vitamin B12 ABC transporter permease BtuC"/>
    <property type="match status" value="1"/>
</dbReference>
<proteinExistence type="inferred from homology"/>
<evidence type="ECO:0000256" key="5">
    <source>
        <dbReference type="ARBA" id="ARBA00022692"/>
    </source>
</evidence>
<dbReference type="AlphaFoldDB" id="A0A7D4CPQ6"/>
<keyword evidence="5 8" id="KW-0812">Transmembrane</keyword>
<reference evidence="9 10" key="1">
    <citation type="submission" date="2020-01" db="EMBL/GenBank/DDBJ databases">
        <authorList>
            <person name="Gulvik C.A."/>
            <person name="Batra D.G."/>
        </authorList>
    </citation>
    <scope>NUCLEOTIDE SEQUENCE [LARGE SCALE GENOMIC DNA]</scope>
    <source>
        <strain evidence="9 10">W9323</strain>
    </source>
</reference>
<organism evidence="9 10">
    <name type="scientific">Kroppenstedtia pulmonis</name>
    <dbReference type="NCBI Taxonomy" id="1380685"/>
    <lineage>
        <taxon>Bacteria</taxon>
        <taxon>Bacillati</taxon>
        <taxon>Bacillota</taxon>
        <taxon>Bacilli</taxon>
        <taxon>Bacillales</taxon>
        <taxon>Thermoactinomycetaceae</taxon>
        <taxon>Kroppenstedtia</taxon>
    </lineage>
</organism>
<feature type="transmembrane region" description="Helical" evidence="8">
    <location>
        <begin position="152"/>
        <end position="174"/>
    </location>
</feature>
<feature type="transmembrane region" description="Helical" evidence="8">
    <location>
        <begin position="120"/>
        <end position="140"/>
    </location>
</feature>
<dbReference type="KEGG" id="kpul:GXN76_14245"/>
<dbReference type="Proteomes" id="UP000503088">
    <property type="component" value="Chromosome"/>
</dbReference>
<dbReference type="GO" id="GO:0022857">
    <property type="term" value="F:transmembrane transporter activity"/>
    <property type="evidence" value="ECO:0007669"/>
    <property type="project" value="InterPro"/>
</dbReference>
<keyword evidence="7 8" id="KW-0472">Membrane</keyword>
<sequence length="335" mass="34914">MSISDRWKGLGLCLGILGVILAFIASLTAGVADLSPGDVIRGLISPATVGDKEAYLIRSVRFPRAVAAVLAGMSLAVAGALMQAFTRNSLASPDLLGVNQGAGLAVVSTLFLTSGESVTGYTWIAMAGALLAAVGVLGSSSMGQKNLSPLRLILAGSALTALLASITQGILILNQRSMDEMRFWLAGSLVGRDWEWVIQTGWLMVAGVGLALLVRRQVHMLSLGEEVAQGLGMAVLPWKWFFLVLVALLAGSSVALAGPIGFIGLVVPNAIRLMIGSDYRWVIPFSACMGAFLLLVADMGARIVLPSREVSVGVMTAFLGAPYFIWLARGKGGSG</sequence>
<evidence type="ECO:0000256" key="1">
    <source>
        <dbReference type="ARBA" id="ARBA00004651"/>
    </source>
</evidence>
<dbReference type="CDD" id="cd06550">
    <property type="entry name" value="TM_ABC_iron-siderophores_like"/>
    <property type="match status" value="1"/>
</dbReference>
<keyword evidence="6 8" id="KW-1133">Transmembrane helix</keyword>
<dbReference type="InterPro" id="IPR037294">
    <property type="entry name" value="ABC_BtuC-like"/>
</dbReference>
<evidence type="ECO:0000256" key="8">
    <source>
        <dbReference type="SAM" id="Phobius"/>
    </source>
</evidence>
<dbReference type="SUPFAM" id="SSF81345">
    <property type="entry name" value="ABC transporter involved in vitamin B12 uptake, BtuC"/>
    <property type="match status" value="1"/>
</dbReference>
<feature type="transmembrane region" description="Helical" evidence="8">
    <location>
        <begin position="194"/>
        <end position="214"/>
    </location>
</feature>
<protein>
    <submittedName>
        <fullName evidence="9">Iron ABC transporter permease</fullName>
    </submittedName>
</protein>
<feature type="transmembrane region" description="Helical" evidence="8">
    <location>
        <begin position="309"/>
        <end position="328"/>
    </location>
</feature>
<feature type="transmembrane region" description="Helical" evidence="8">
    <location>
        <begin position="279"/>
        <end position="297"/>
    </location>
</feature>
<evidence type="ECO:0000313" key="9">
    <source>
        <dbReference type="EMBL" id="QKG85498.1"/>
    </source>
</evidence>
<evidence type="ECO:0000313" key="10">
    <source>
        <dbReference type="Proteomes" id="UP000503088"/>
    </source>
</evidence>
<evidence type="ECO:0000256" key="3">
    <source>
        <dbReference type="ARBA" id="ARBA00022448"/>
    </source>
</evidence>
<comment type="subcellular location">
    <subcellularLocation>
        <location evidence="1">Cell membrane</location>
        <topology evidence="1">Multi-pass membrane protein</topology>
    </subcellularLocation>
</comment>
<dbReference type="InterPro" id="IPR000522">
    <property type="entry name" value="ABC_transptr_permease_BtuC"/>
</dbReference>
<dbReference type="PANTHER" id="PTHR30472:SF1">
    <property type="entry name" value="FE(3+) DICITRATE TRANSPORT SYSTEM PERMEASE PROTEIN FECC-RELATED"/>
    <property type="match status" value="1"/>
</dbReference>
<dbReference type="GO" id="GO:0005886">
    <property type="term" value="C:plasma membrane"/>
    <property type="evidence" value="ECO:0007669"/>
    <property type="project" value="UniProtKB-SubCell"/>
</dbReference>
<evidence type="ECO:0000256" key="4">
    <source>
        <dbReference type="ARBA" id="ARBA00022475"/>
    </source>
</evidence>
<name>A0A7D4CPQ6_9BACL</name>
<feature type="transmembrane region" description="Helical" evidence="8">
    <location>
        <begin position="12"/>
        <end position="32"/>
    </location>
</feature>
<dbReference type="RefSeq" id="WP_173224202.1">
    <property type="nucleotide sequence ID" value="NZ_CP048104.1"/>
</dbReference>
<evidence type="ECO:0000256" key="2">
    <source>
        <dbReference type="ARBA" id="ARBA00007935"/>
    </source>
</evidence>
<comment type="similarity">
    <text evidence="2">Belongs to the binding-protein-dependent transport system permease family. FecCD subfamily.</text>
</comment>
<keyword evidence="10" id="KW-1185">Reference proteome</keyword>
<feature type="transmembrane region" description="Helical" evidence="8">
    <location>
        <begin position="65"/>
        <end position="84"/>
    </location>
</feature>
<dbReference type="PANTHER" id="PTHR30472">
    <property type="entry name" value="FERRIC ENTEROBACTIN TRANSPORT SYSTEM PERMEASE PROTEIN"/>
    <property type="match status" value="1"/>
</dbReference>
<evidence type="ECO:0000256" key="6">
    <source>
        <dbReference type="ARBA" id="ARBA00022989"/>
    </source>
</evidence>
<accession>A0A7D4CPQ6</accession>
<dbReference type="Pfam" id="PF01032">
    <property type="entry name" value="FecCD"/>
    <property type="match status" value="1"/>
</dbReference>
<dbReference type="GO" id="GO:0033214">
    <property type="term" value="P:siderophore-iron import into cell"/>
    <property type="evidence" value="ECO:0007669"/>
    <property type="project" value="TreeGrafter"/>
</dbReference>
<keyword evidence="4" id="KW-1003">Cell membrane</keyword>
<gene>
    <name evidence="9" type="ORF">GXN76_14245</name>
</gene>
<keyword evidence="3" id="KW-0813">Transport</keyword>
<dbReference type="EMBL" id="CP048104">
    <property type="protein sequence ID" value="QKG85498.1"/>
    <property type="molecule type" value="Genomic_DNA"/>
</dbReference>